<gene>
    <name evidence="4" type="ORF">THAOC_32732</name>
</gene>
<sequence length="376" mass="41463">MVRKLTGVLFTHVAIRLSSVRSMAHTPTECTYRCSDGVKLAALRWGCPSSKRRILCLHGWMDSSADTEVVALDFPGHGLSGHKSSDGPPQLLAEFAYYAVELIEAMEWRNKRDNGGDAGMRTVVGNVQRSTAADEDKPPSIRGTDDDVDVDEEKIILVGHSMGSGVAIVLAAAFPEYFSSLILLEGGLVARNSQDAARHVRAACQRRLKSNRTLFPSIEKSADVPRSKVYRTLDAAVEARMSTAQRMPGEQYLTYNAAKDLVIRATLPAQKTSQGRDSESVVFRHDPRLQWPSLQYYTREQVEAFYRDLHDSGLPVCLLRGEDGFPVDEWTRDSIKGILKPGYVKTLSGSHHLHADPDSAPAVARDIVAFLNEQGL</sequence>
<dbReference type="InterPro" id="IPR029058">
    <property type="entry name" value="AB_hydrolase_fold"/>
</dbReference>
<dbReference type="PANTHER" id="PTHR43798:SF14">
    <property type="entry name" value="SERINE HYDROLASE-LIKE PROTEIN DDB_G0286239"/>
    <property type="match status" value="1"/>
</dbReference>
<organism evidence="4 5">
    <name type="scientific">Thalassiosira oceanica</name>
    <name type="common">Marine diatom</name>
    <dbReference type="NCBI Taxonomy" id="159749"/>
    <lineage>
        <taxon>Eukaryota</taxon>
        <taxon>Sar</taxon>
        <taxon>Stramenopiles</taxon>
        <taxon>Ochrophyta</taxon>
        <taxon>Bacillariophyta</taxon>
        <taxon>Coscinodiscophyceae</taxon>
        <taxon>Thalassiosirophycidae</taxon>
        <taxon>Thalassiosirales</taxon>
        <taxon>Thalassiosiraceae</taxon>
        <taxon>Thalassiosira</taxon>
    </lineage>
</organism>
<reference evidence="4 5" key="1">
    <citation type="journal article" date="2012" name="Genome Biol.">
        <title>Genome and low-iron response of an oceanic diatom adapted to chronic iron limitation.</title>
        <authorList>
            <person name="Lommer M."/>
            <person name="Specht M."/>
            <person name="Roy A.S."/>
            <person name="Kraemer L."/>
            <person name="Andreson R."/>
            <person name="Gutowska M.A."/>
            <person name="Wolf J."/>
            <person name="Bergner S.V."/>
            <person name="Schilhabel M.B."/>
            <person name="Klostermeier U.C."/>
            <person name="Beiko R.G."/>
            <person name="Rosenstiel P."/>
            <person name="Hippler M."/>
            <person name="Laroche J."/>
        </authorList>
    </citation>
    <scope>NUCLEOTIDE SEQUENCE [LARGE SCALE GENOMIC DNA]</scope>
    <source>
        <strain evidence="4 5">CCMP1005</strain>
    </source>
</reference>
<dbReference type="EMBL" id="AGNL01045802">
    <property type="protein sequence ID" value="EJK48466.1"/>
    <property type="molecule type" value="Genomic_DNA"/>
</dbReference>
<accession>K0RHP3</accession>
<comment type="similarity">
    <text evidence="1">Belongs to the AB hydrolase superfamily.</text>
</comment>
<proteinExistence type="inferred from homology"/>
<evidence type="ECO:0000256" key="2">
    <source>
        <dbReference type="ARBA" id="ARBA00022801"/>
    </source>
</evidence>
<comment type="caution">
    <text evidence="4">The sequence shown here is derived from an EMBL/GenBank/DDBJ whole genome shotgun (WGS) entry which is preliminary data.</text>
</comment>
<dbReference type="InterPro" id="IPR050266">
    <property type="entry name" value="AB_hydrolase_sf"/>
</dbReference>
<evidence type="ECO:0000313" key="4">
    <source>
        <dbReference type="EMBL" id="EJK48466.1"/>
    </source>
</evidence>
<evidence type="ECO:0000256" key="1">
    <source>
        <dbReference type="ARBA" id="ARBA00008645"/>
    </source>
</evidence>
<keyword evidence="5" id="KW-1185">Reference proteome</keyword>
<dbReference type="GO" id="GO:0016787">
    <property type="term" value="F:hydrolase activity"/>
    <property type="evidence" value="ECO:0007669"/>
    <property type="project" value="UniProtKB-KW"/>
</dbReference>
<keyword evidence="2" id="KW-0378">Hydrolase</keyword>
<dbReference type="OrthoDB" id="6431331at2759"/>
<dbReference type="Proteomes" id="UP000266841">
    <property type="component" value="Unassembled WGS sequence"/>
</dbReference>
<evidence type="ECO:0000259" key="3">
    <source>
        <dbReference type="Pfam" id="PF12697"/>
    </source>
</evidence>
<dbReference type="InterPro" id="IPR000073">
    <property type="entry name" value="AB_hydrolase_1"/>
</dbReference>
<dbReference type="eggNOG" id="KOG1454">
    <property type="taxonomic scope" value="Eukaryota"/>
</dbReference>
<dbReference type="GO" id="GO:0016020">
    <property type="term" value="C:membrane"/>
    <property type="evidence" value="ECO:0007669"/>
    <property type="project" value="TreeGrafter"/>
</dbReference>
<feature type="domain" description="AB hydrolase-1" evidence="3">
    <location>
        <begin position="54"/>
        <end position="357"/>
    </location>
</feature>
<dbReference type="AlphaFoldDB" id="K0RHP3"/>
<dbReference type="Pfam" id="PF12697">
    <property type="entry name" value="Abhydrolase_6"/>
    <property type="match status" value="1"/>
</dbReference>
<dbReference type="OMA" id="RIVCVET"/>
<dbReference type="Gene3D" id="3.40.50.1820">
    <property type="entry name" value="alpha/beta hydrolase"/>
    <property type="match status" value="1"/>
</dbReference>
<protein>
    <recommendedName>
        <fullName evidence="3">AB hydrolase-1 domain-containing protein</fullName>
    </recommendedName>
</protein>
<dbReference type="PANTHER" id="PTHR43798">
    <property type="entry name" value="MONOACYLGLYCEROL LIPASE"/>
    <property type="match status" value="1"/>
</dbReference>
<name>K0RHP3_THAOC</name>
<dbReference type="SUPFAM" id="SSF53474">
    <property type="entry name" value="alpha/beta-Hydrolases"/>
    <property type="match status" value="1"/>
</dbReference>
<evidence type="ECO:0000313" key="5">
    <source>
        <dbReference type="Proteomes" id="UP000266841"/>
    </source>
</evidence>